<dbReference type="Pfam" id="PF00395">
    <property type="entry name" value="SLH"/>
    <property type="match status" value="3"/>
</dbReference>
<evidence type="ECO:0000259" key="4">
    <source>
        <dbReference type="PROSITE" id="PS51272"/>
    </source>
</evidence>
<proteinExistence type="predicted"/>
<feature type="region of interest" description="Disordered" evidence="2">
    <location>
        <begin position="1301"/>
        <end position="1355"/>
    </location>
</feature>
<dbReference type="Pfam" id="PF00041">
    <property type="entry name" value="fn3"/>
    <property type="match status" value="3"/>
</dbReference>
<dbReference type="EMBL" id="JBHTNZ010000067">
    <property type="protein sequence ID" value="MFD1464102.1"/>
    <property type="molecule type" value="Genomic_DNA"/>
</dbReference>
<evidence type="ECO:0000259" key="3">
    <source>
        <dbReference type="PROSITE" id="PS50853"/>
    </source>
</evidence>
<dbReference type="InterPro" id="IPR036116">
    <property type="entry name" value="FN3_sf"/>
</dbReference>
<evidence type="ECO:0000256" key="1">
    <source>
        <dbReference type="ARBA" id="ARBA00022737"/>
    </source>
</evidence>
<dbReference type="SMART" id="SM00060">
    <property type="entry name" value="FN3"/>
    <property type="match status" value="9"/>
</dbReference>
<feature type="domain" description="Fibronectin type-III" evidence="3">
    <location>
        <begin position="644"/>
        <end position="731"/>
    </location>
</feature>
<organism evidence="5 6">
    <name type="scientific">Paenibacillus farraposensis</name>
    <dbReference type="NCBI Taxonomy" id="2807095"/>
    <lineage>
        <taxon>Bacteria</taxon>
        <taxon>Bacillati</taxon>
        <taxon>Bacillota</taxon>
        <taxon>Bacilli</taxon>
        <taxon>Bacillales</taxon>
        <taxon>Paenibacillaceae</taxon>
        <taxon>Paenibacillus</taxon>
    </lineage>
</organism>
<accession>A0ABW4DHE3</accession>
<dbReference type="Gene3D" id="2.60.40.10">
    <property type="entry name" value="Immunoglobulins"/>
    <property type="match status" value="7"/>
</dbReference>
<dbReference type="PROSITE" id="PS51272">
    <property type="entry name" value="SLH"/>
    <property type="match status" value="2"/>
</dbReference>
<dbReference type="InterPro" id="IPR050991">
    <property type="entry name" value="ECM_Regulatory_Proteins"/>
</dbReference>
<dbReference type="PANTHER" id="PTHR46708">
    <property type="entry name" value="TENASCIN"/>
    <property type="match status" value="1"/>
</dbReference>
<dbReference type="NCBIfam" id="NF047446">
    <property type="entry name" value="barrel_OmpL47"/>
    <property type="match status" value="1"/>
</dbReference>
<dbReference type="InterPro" id="IPR013783">
    <property type="entry name" value="Ig-like_fold"/>
</dbReference>
<feature type="domain" description="SLH" evidence="4">
    <location>
        <begin position="1472"/>
        <end position="1529"/>
    </location>
</feature>
<dbReference type="PANTHER" id="PTHR46708:SF2">
    <property type="entry name" value="FIBRONECTIN TYPE-III DOMAIN-CONTAINING PROTEIN"/>
    <property type="match status" value="1"/>
</dbReference>
<keyword evidence="1" id="KW-0677">Repeat</keyword>
<feature type="compositionally biased region" description="Gly residues" evidence="2">
    <location>
        <begin position="60"/>
        <end position="69"/>
    </location>
</feature>
<feature type="domain" description="SLH" evidence="4">
    <location>
        <begin position="1350"/>
        <end position="1413"/>
    </location>
</feature>
<feature type="domain" description="Fibronectin type-III" evidence="3">
    <location>
        <begin position="987"/>
        <end position="1067"/>
    </location>
</feature>
<dbReference type="Proteomes" id="UP001597340">
    <property type="component" value="Unassembled WGS sequence"/>
</dbReference>
<feature type="domain" description="Fibronectin type-III" evidence="3">
    <location>
        <begin position="732"/>
        <end position="823"/>
    </location>
</feature>
<protein>
    <submittedName>
        <fullName evidence="5">Fibronectin type III domain-containing protein</fullName>
    </submittedName>
</protein>
<sequence>MHTINKRKARKVGRWIYVVLAFLITLTTIPVFPSEAAAATVTPLKEIIGGPGCGNNLGTAPGEGWGSGRGATDVTRQTTSTGYKCTEKEPYERYVDLGGTYDLKDYRILVMFTGESFLKVATSPTTSYYAQHSGYTTWTSLGNFSSADQTQYQGKWWDITDTIGDKRVAAVEGYGVDFFANSSRLTTFGVRVVPKTAYLPSPPQVNVGAQGQSSAGWTKGPVNVWLDGDVAPEGLDYYEYSVNGSAFQRYTGPFAVSEHGVNSIYARTVDIKKNASGLSIGTVKIDRMPPTPPTITAAGNSNDYTLSLQAGADDYSGLAHTQFRIAGVVNQDWQDYGGPFHINKDGKSTVYARSIDSVGNVSQEVSKEVIIDKKGPTAPVIRVTEAGPTVNNVNVTIDSGSDPVNGIRMTQYRLNPEGAWQTYNGAFTLTAEGEYEIAARTINNLDVASPLTTQKVIIDRTKPTIPHIELSELTSLASYTNKPVTFEISGSTDAAPVHYEYQINGGSYNPGSSGTLDTSGMVKLIAVAVDAAGNRSAPATTQSFIDMVPPEINVTPNSRDWKEDAVDVEIRYKDEHSGIDPALMQYKVTNSPESPSAWDTAPDTQTRLTITSEGEWYIHAKVQDRAGNKFETTSKALRIQKAPQPAELSASAIRNKEVDLQWTLPSGYTDGYTYTIRNLTTNQIWDVPHPGNTFTDTGLQGGHRYEYELRSSNHVGGNAYSNRVSVLTLPDAPEDIRLHTVSRTPARIKADITPVASADRYHLTATDVNTGQVVFDSSSVTKDVYNSITNLAPGTVYDISAAAINATGEGAAKHISFLTLPDSPSGFRDVTVREDGIDLKWNTVTTATYYELERDSASVYKDVYSEFSDTGLRPGTEYDYAISAENTSGFGDYTHLGVTTLPGQVTTLSSVESDVYSTTVGWEDVQGADGYILNVNGDPDVRLTRGLNRYTFEGLPAGTPATIRIRAYNRSGTGKDTVITASTTPTAVVHPRAEDIQEHSAVIVWEPVQGSTKYKVSMNGQDYYSTANRVLVTGLEGGTSYSFQVSSGNNGGYGPASSGELLTLPPQVEGVKATELGNGQIQLNWSAAKSAHKYVIVRKDTDELMDASQPSIILPNFKPGIIYSFRIQAVNTTGAGDMTPYVYRTLPSVISNHDLVIKDISDTGMRVTWKEAEGADSYNIYQDGLLIGNTADLEFKVTGLDSSTIYKISVKPVNTTGEGKPTVGSAETLPSPEFDFTKTETTNSEVMIRWESIHRNDIFVLSDQNGKELYRGTDRAYIWSNLKEDKTYSVLLWAENSGGKRTEAKKATAKTTGSSAPAGGGGGGITPVVIKEQTDVKPPIEAQPSPTKNDSGNRFEDIDRIFNKDKINELADKGIIKGTSNKLFEPSRPVTRVEFTSMLVRALNLPSEPDMLLSFEDINPTAWYIDPLKTAIKDQVARGFSSTVFAPDRVINREQAAKMTNNVVKSAPQQEVNVYSDTSSIVAWARDDVLGLTEHNLVQGYPDGSFRPKQDITRAEAAEIIFNMLEKNK</sequence>
<dbReference type="InterPro" id="IPR058094">
    <property type="entry name" value="Ig-like_OmpL47-like"/>
</dbReference>
<gene>
    <name evidence="5" type="ORF">ACFQ5D_22745</name>
</gene>
<evidence type="ECO:0000256" key="2">
    <source>
        <dbReference type="SAM" id="MobiDB-lite"/>
    </source>
</evidence>
<keyword evidence="6" id="KW-1185">Reference proteome</keyword>
<feature type="domain" description="Fibronectin type-III" evidence="3">
    <location>
        <begin position="1151"/>
        <end position="1232"/>
    </location>
</feature>
<dbReference type="SUPFAM" id="SSF49265">
    <property type="entry name" value="Fibronectin type III"/>
    <property type="match status" value="5"/>
</dbReference>
<dbReference type="InterPro" id="IPR001119">
    <property type="entry name" value="SLH_dom"/>
</dbReference>
<dbReference type="CDD" id="cd00063">
    <property type="entry name" value="FN3"/>
    <property type="match status" value="5"/>
</dbReference>
<feature type="region of interest" description="Disordered" evidence="2">
    <location>
        <begin position="60"/>
        <end position="81"/>
    </location>
</feature>
<comment type="caution">
    <text evidence="5">The sequence shown here is derived from an EMBL/GenBank/DDBJ whole genome shotgun (WGS) entry which is preliminary data.</text>
</comment>
<name>A0ABW4DHE3_9BACL</name>
<reference evidence="6" key="1">
    <citation type="journal article" date="2019" name="Int. J. Syst. Evol. Microbiol.">
        <title>The Global Catalogue of Microorganisms (GCM) 10K type strain sequencing project: providing services to taxonomists for standard genome sequencing and annotation.</title>
        <authorList>
            <consortium name="The Broad Institute Genomics Platform"/>
            <consortium name="The Broad Institute Genome Sequencing Center for Infectious Disease"/>
            <person name="Wu L."/>
            <person name="Ma J."/>
        </authorList>
    </citation>
    <scope>NUCLEOTIDE SEQUENCE [LARGE SCALE GENOMIC DNA]</scope>
    <source>
        <strain evidence="6">CCM 9147</strain>
    </source>
</reference>
<dbReference type="RefSeq" id="WP_229523744.1">
    <property type="nucleotide sequence ID" value="NZ_JAFFQR010000036.1"/>
</dbReference>
<dbReference type="InterPro" id="IPR003961">
    <property type="entry name" value="FN3_dom"/>
</dbReference>
<evidence type="ECO:0000313" key="6">
    <source>
        <dbReference type="Proteomes" id="UP001597340"/>
    </source>
</evidence>
<evidence type="ECO:0000313" key="5">
    <source>
        <dbReference type="EMBL" id="MFD1464102.1"/>
    </source>
</evidence>
<dbReference type="PROSITE" id="PS50853">
    <property type="entry name" value="FN3"/>
    <property type="match status" value="4"/>
</dbReference>